<evidence type="ECO:0000313" key="2">
    <source>
        <dbReference type="EMBL" id="KAJ4343829.1"/>
    </source>
</evidence>
<feature type="compositionally biased region" description="Basic residues" evidence="1">
    <location>
        <begin position="383"/>
        <end position="394"/>
    </location>
</feature>
<reference evidence="2" key="1">
    <citation type="submission" date="2022-10" db="EMBL/GenBank/DDBJ databases">
        <title>Tapping the CABI collections for fungal endophytes: first genome assemblies for Collariella, Neodidymelliopsis, Ascochyta clinopodiicola, Didymella pomorum, Didymosphaeria variabile, Neocosmospora piperis and Neocucurbitaria cava.</title>
        <authorList>
            <person name="Hill R."/>
        </authorList>
    </citation>
    <scope>NUCLEOTIDE SEQUENCE</scope>
    <source>
        <strain evidence="2">IMI 360193</strain>
    </source>
</reference>
<dbReference type="OrthoDB" id="270171at2759"/>
<feature type="compositionally biased region" description="Polar residues" evidence="1">
    <location>
        <begin position="1037"/>
        <end position="1051"/>
    </location>
</feature>
<feature type="compositionally biased region" description="Basic and acidic residues" evidence="1">
    <location>
        <begin position="124"/>
        <end position="136"/>
    </location>
</feature>
<feature type="compositionally biased region" description="Polar residues" evidence="1">
    <location>
        <begin position="244"/>
        <end position="255"/>
    </location>
</feature>
<dbReference type="Proteomes" id="UP001140562">
    <property type="component" value="Unassembled WGS sequence"/>
</dbReference>
<feature type="region of interest" description="Disordered" evidence="1">
    <location>
        <begin position="166"/>
        <end position="334"/>
    </location>
</feature>
<sequence length="1067" mass="117053">MRRGFDQPTSSSISRSSGTGSREHTQRTRQGRNDAPVQAESISARRKSSNQPSLVLPQLPNDSQPAPSGHKSPAYLEGKNPYGQILDNVDHPYRRPKATGGAPSQIGATSEGRPRTSGSFQFKTHPEPKAEPEREVTAPNPSPPPLPPRTPAKPVSVWAAKDFFESKASQNGSAPPLPHPRASAAAKGVVARSAVRETQAPLVPYPHSKAEVTRPARIPSPSSRIAIRSESDMGPSMPRPPPDASSQFEPAQRTNPFARPKSDSMAPKVVLRKATTPQDSHVYDDLSSSDPSDHKPGRRKSTNIFKTASRDAKPLSFERRAVDDSTTLDEASNAPFIAFEHTNRSDNRHTSDETVRCRPIFESMSAAESDEGATEEVPFSHTQARRTKSGRHVRKTFEANTGSEAKRVRRRKSRSAPLTDERSSISTGTGSKSRKPSATDIDPSPSSSLGGAPDSVLERIADIASNSFSHDGSSSTPSISRRSTAPEPVPQAADQHVAVPDHVDWRGAYGRRNTKDFGYPGARIKPRGAYRACKPLQNPDNWTKRACGHFSYMASTEAREEASKKLCRQCATKSSPLEPQPAKQQRDRRRAATDSSSPSSSSSRSSERVNDACARNSKCRQHHSECSPADKCGDTFAKDLGDIIDAILEEHTNTLQGQPPCPYVAPKAAEKLNVGTPGQLAPNLNDCTSSLRESIRTVRDLLELVNSAADDLGVDLERWPTAKDDEAFRNAPVQASSTTSAISQHSLPEVIEESILEEIEPAEDSWLEQTRRHLTELSEARSQLMDELDKIAGDLGVSAQERCGSEPGFDPVQRVFSKVSTGLSRKSTRLRNKSVDSVAEEIPRMIDQQINERRLSRVLTRISTQSRCMSAITRRLSDVREIPSEEIQGWLEVAQSELPAAIDSITTVLETHPALGFEPEFEEVEEQPEYELGLDYNKKPEAVYEDYTPSQRPYTEPLVELQDRIADIERLLRQQTVQLTSSDYEEGYSPAPLERAANSEKVDFGPPVGRMAEQEPGEEMAYETEPEPSAFEHVETRGTTTSVSCESTNMPQAAEERSPLLPSSSEL</sequence>
<keyword evidence="3" id="KW-1185">Reference proteome</keyword>
<comment type="caution">
    <text evidence="2">The sequence shown here is derived from an EMBL/GenBank/DDBJ whole genome shotgun (WGS) entry which is preliminary data.</text>
</comment>
<feature type="compositionally biased region" description="Low complexity" evidence="1">
    <location>
        <begin position="9"/>
        <end position="20"/>
    </location>
</feature>
<feature type="region of interest" description="Disordered" evidence="1">
    <location>
        <begin position="570"/>
        <end position="609"/>
    </location>
</feature>
<protein>
    <submittedName>
        <fullName evidence="2">Uncharacterized protein</fullName>
    </submittedName>
</protein>
<feature type="compositionally biased region" description="Low complexity" evidence="1">
    <location>
        <begin position="593"/>
        <end position="604"/>
    </location>
</feature>
<evidence type="ECO:0000256" key="1">
    <source>
        <dbReference type="SAM" id="MobiDB-lite"/>
    </source>
</evidence>
<feature type="compositionally biased region" description="Pro residues" evidence="1">
    <location>
        <begin position="140"/>
        <end position="151"/>
    </location>
</feature>
<accession>A0A9W9C4K5</accession>
<feature type="region of interest" description="Disordered" evidence="1">
    <location>
        <begin position="1"/>
        <end position="154"/>
    </location>
</feature>
<dbReference type="EMBL" id="JAPEUV010000001">
    <property type="protein sequence ID" value="KAJ4343829.1"/>
    <property type="molecule type" value="Genomic_DNA"/>
</dbReference>
<feature type="compositionally biased region" description="Low complexity" evidence="1">
    <location>
        <begin position="473"/>
        <end position="483"/>
    </location>
</feature>
<gene>
    <name evidence="2" type="ORF">N0V87_000112</name>
</gene>
<organism evidence="2 3">
    <name type="scientific">Didymella glomerata</name>
    <dbReference type="NCBI Taxonomy" id="749621"/>
    <lineage>
        <taxon>Eukaryota</taxon>
        <taxon>Fungi</taxon>
        <taxon>Dikarya</taxon>
        <taxon>Ascomycota</taxon>
        <taxon>Pezizomycotina</taxon>
        <taxon>Dothideomycetes</taxon>
        <taxon>Pleosporomycetidae</taxon>
        <taxon>Pleosporales</taxon>
        <taxon>Pleosporineae</taxon>
        <taxon>Didymellaceae</taxon>
        <taxon>Didymella</taxon>
    </lineage>
</organism>
<feature type="region of interest" description="Disordered" evidence="1">
    <location>
        <begin position="364"/>
        <end position="522"/>
    </location>
</feature>
<feature type="compositionally biased region" description="Low complexity" evidence="1">
    <location>
        <begin position="215"/>
        <end position="228"/>
    </location>
</feature>
<evidence type="ECO:0000313" key="3">
    <source>
        <dbReference type="Proteomes" id="UP001140562"/>
    </source>
</evidence>
<feature type="compositionally biased region" description="Acidic residues" evidence="1">
    <location>
        <begin position="1015"/>
        <end position="1026"/>
    </location>
</feature>
<feature type="region of interest" description="Disordered" evidence="1">
    <location>
        <begin position="982"/>
        <end position="1067"/>
    </location>
</feature>
<name>A0A9W9C4K5_9PLEO</name>
<feature type="compositionally biased region" description="Basic and acidic residues" evidence="1">
    <location>
        <begin position="308"/>
        <end position="323"/>
    </location>
</feature>
<dbReference type="AlphaFoldDB" id="A0A9W9C4K5"/>
<proteinExistence type="predicted"/>